<gene>
    <name evidence="2" type="ORF">CGOC_LOCUS11997</name>
</gene>
<organism evidence="2 3">
    <name type="scientific">Cylicostephanus goldi</name>
    <name type="common">Nematode worm</name>
    <dbReference type="NCBI Taxonomy" id="71465"/>
    <lineage>
        <taxon>Eukaryota</taxon>
        <taxon>Metazoa</taxon>
        <taxon>Ecdysozoa</taxon>
        <taxon>Nematoda</taxon>
        <taxon>Chromadorea</taxon>
        <taxon>Rhabditida</taxon>
        <taxon>Rhabditina</taxon>
        <taxon>Rhabditomorpha</taxon>
        <taxon>Strongyloidea</taxon>
        <taxon>Strongylidae</taxon>
        <taxon>Cylicostephanus</taxon>
    </lineage>
</organism>
<evidence type="ECO:0000313" key="2">
    <source>
        <dbReference type="EMBL" id="VDN32023.1"/>
    </source>
</evidence>
<evidence type="ECO:0000256" key="1">
    <source>
        <dbReference type="SAM" id="MobiDB-lite"/>
    </source>
</evidence>
<proteinExistence type="predicted"/>
<name>A0A3P7N5Q4_CYLGO</name>
<protein>
    <submittedName>
        <fullName evidence="2">Uncharacterized protein</fullName>
    </submittedName>
</protein>
<reference evidence="2 3" key="1">
    <citation type="submission" date="2018-11" db="EMBL/GenBank/DDBJ databases">
        <authorList>
            <consortium name="Pathogen Informatics"/>
        </authorList>
    </citation>
    <scope>NUCLEOTIDE SEQUENCE [LARGE SCALE GENOMIC DNA]</scope>
</reference>
<feature type="non-terminal residue" evidence="2">
    <location>
        <position position="105"/>
    </location>
</feature>
<dbReference type="Proteomes" id="UP000271889">
    <property type="component" value="Unassembled WGS sequence"/>
</dbReference>
<dbReference type="EMBL" id="UYRV01119963">
    <property type="protein sequence ID" value="VDN32023.1"/>
    <property type="molecule type" value="Genomic_DNA"/>
</dbReference>
<keyword evidence="3" id="KW-1185">Reference proteome</keyword>
<feature type="region of interest" description="Disordered" evidence="1">
    <location>
        <begin position="1"/>
        <end position="41"/>
    </location>
</feature>
<dbReference type="AlphaFoldDB" id="A0A3P7N5Q4"/>
<feature type="compositionally biased region" description="Polar residues" evidence="1">
    <location>
        <begin position="59"/>
        <end position="75"/>
    </location>
</feature>
<feature type="region of interest" description="Disordered" evidence="1">
    <location>
        <begin position="59"/>
        <end position="85"/>
    </location>
</feature>
<accession>A0A3P7N5Q4</accession>
<dbReference type="OrthoDB" id="5873696at2759"/>
<sequence length="105" mass="12078">MQLRPRPEYSTFVDNSTSDDDSPQQDPWPQQEVWPEEDMMRRSMRTGWTANDVAVMPRSHSSQVGANFGSGNTQPNPNPMRESRSVHAQLRFTPCEHDHGTRPRL</sequence>
<evidence type="ECO:0000313" key="3">
    <source>
        <dbReference type="Proteomes" id="UP000271889"/>
    </source>
</evidence>